<dbReference type="GO" id="GO:0016126">
    <property type="term" value="P:sterol biosynthetic process"/>
    <property type="evidence" value="ECO:0007669"/>
    <property type="project" value="UniProtKB-KW"/>
</dbReference>
<keyword evidence="12 14" id="KW-0443">Lipid metabolism</keyword>
<dbReference type="InterPro" id="IPR006204">
    <property type="entry name" value="GHMP_kinase_N_dom"/>
</dbReference>
<dbReference type="Pfam" id="PF08544">
    <property type="entry name" value="GHMP_kinases_C"/>
    <property type="match status" value="1"/>
</dbReference>
<keyword evidence="7 14" id="KW-0808">Transferase</keyword>
<keyword evidence="15" id="KW-0812">Transmembrane</keyword>
<evidence type="ECO:0000256" key="12">
    <source>
        <dbReference type="ARBA" id="ARBA00023098"/>
    </source>
</evidence>
<keyword evidence="5 14" id="KW-0963">Cytoplasm</keyword>
<keyword evidence="15" id="KW-1133">Transmembrane helix</keyword>
<evidence type="ECO:0000256" key="15">
    <source>
        <dbReference type="SAM" id="Phobius"/>
    </source>
</evidence>
<dbReference type="GO" id="GO:0019287">
    <property type="term" value="P:isopentenyl diphosphate biosynthetic process, mevalonate pathway"/>
    <property type="evidence" value="ECO:0007669"/>
    <property type="project" value="TreeGrafter"/>
</dbReference>
<evidence type="ECO:0000256" key="5">
    <source>
        <dbReference type="ARBA" id="ARBA00022490"/>
    </source>
</evidence>
<evidence type="ECO:0000256" key="8">
    <source>
        <dbReference type="ARBA" id="ARBA00022741"/>
    </source>
</evidence>
<gene>
    <name evidence="18" type="ORF">TL16_g09067</name>
</gene>
<keyword evidence="15" id="KW-0472">Membrane</keyword>
<dbReference type="InterPro" id="IPR006205">
    <property type="entry name" value="Mev_gal_kin"/>
</dbReference>
<feature type="domain" description="GHMP kinase N-terminal" evidence="16">
    <location>
        <begin position="140"/>
        <end position="220"/>
    </location>
</feature>
<keyword evidence="14" id="KW-1207">Sterol metabolism</keyword>
<evidence type="ECO:0000256" key="9">
    <source>
        <dbReference type="ARBA" id="ARBA00022777"/>
    </source>
</evidence>
<dbReference type="InterPro" id="IPR036554">
    <property type="entry name" value="GHMP_kinase_C_sf"/>
</dbReference>
<dbReference type="Pfam" id="PF00288">
    <property type="entry name" value="GHMP_kinases_N"/>
    <property type="match status" value="1"/>
</dbReference>
<keyword evidence="9 14" id="KW-0418">Kinase</keyword>
<dbReference type="PRINTS" id="PR00959">
    <property type="entry name" value="MEVGALKINASE"/>
</dbReference>
<comment type="catalytic activity">
    <reaction evidence="14">
        <text>(R)-mevalonate + ATP = (R)-5-phosphomevalonate + ADP + H(+)</text>
        <dbReference type="Rhea" id="RHEA:17065"/>
        <dbReference type="ChEBI" id="CHEBI:15378"/>
        <dbReference type="ChEBI" id="CHEBI:30616"/>
        <dbReference type="ChEBI" id="CHEBI:36464"/>
        <dbReference type="ChEBI" id="CHEBI:58146"/>
        <dbReference type="ChEBI" id="CHEBI:456216"/>
        <dbReference type="EC" id="2.7.1.36"/>
    </reaction>
</comment>
<dbReference type="EC" id="2.7.1.36" evidence="4 14"/>
<evidence type="ECO:0000313" key="18">
    <source>
        <dbReference type="EMBL" id="GMH81862.1"/>
    </source>
</evidence>
<evidence type="ECO:0000256" key="11">
    <source>
        <dbReference type="ARBA" id="ARBA00022842"/>
    </source>
</evidence>
<evidence type="ECO:0000256" key="2">
    <source>
        <dbReference type="ARBA" id="ARBA00004496"/>
    </source>
</evidence>
<evidence type="ECO:0000256" key="7">
    <source>
        <dbReference type="ARBA" id="ARBA00022679"/>
    </source>
</evidence>
<comment type="pathway">
    <text evidence="13 14">Isoprenoid biosynthesis; isopentenyl diphosphate biosynthesis via mevalonate pathway; isopentenyl diphosphate from (R)-mevalonate: step 1/3.</text>
</comment>
<dbReference type="Gene3D" id="3.30.70.890">
    <property type="entry name" value="GHMP kinase, C-terminal domain"/>
    <property type="match status" value="1"/>
</dbReference>
<reference evidence="19" key="1">
    <citation type="journal article" date="2023" name="Commun. Biol.">
        <title>Genome analysis of Parmales, the sister group of diatoms, reveals the evolutionary specialization of diatoms from phago-mixotrophs to photoautotrophs.</title>
        <authorList>
            <person name="Ban H."/>
            <person name="Sato S."/>
            <person name="Yoshikawa S."/>
            <person name="Yamada K."/>
            <person name="Nakamura Y."/>
            <person name="Ichinomiya M."/>
            <person name="Sato N."/>
            <person name="Blanc-Mathieu R."/>
            <person name="Endo H."/>
            <person name="Kuwata A."/>
            <person name="Ogata H."/>
        </authorList>
    </citation>
    <scope>NUCLEOTIDE SEQUENCE [LARGE SCALE GENOMIC DNA]</scope>
</reference>
<evidence type="ECO:0000256" key="14">
    <source>
        <dbReference type="RuleBase" id="RU363087"/>
    </source>
</evidence>
<feature type="transmembrane region" description="Helical" evidence="15">
    <location>
        <begin position="416"/>
        <end position="438"/>
    </location>
</feature>
<evidence type="ECO:0000256" key="3">
    <source>
        <dbReference type="ARBA" id="ARBA00006495"/>
    </source>
</evidence>
<comment type="similarity">
    <text evidence="3 14">Belongs to the GHMP kinase family. Mevalonate kinase subfamily.</text>
</comment>
<dbReference type="Gene3D" id="3.30.230.10">
    <property type="match status" value="1"/>
</dbReference>
<feature type="domain" description="GHMP kinase C-terminal" evidence="17">
    <location>
        <begin position="300"/>
        <end position="354"/>
    </location>
</feature>
<evidence type="ECO:0000256" key="6">
    <source>
        <dbReference type="ARBA" id="ARBA00022516"/>
    </source>
</evidence>
<comment type="subcellular location">
    <subcellularLocation>
        <location evidence="2 14">Cytoplasm</location>
    </subcellularLocation>
    <subcellularLocation>
        <location evidence="1">Plastid</location>
    </subcellularLocation>
</comment>
<dbReference type="EMBL" id="BLQM01000305">
    <property type="protein sequence ID" value="GMH81862.1"/>
    <property type="molecule type" value="Genomic_DNA"/>
</dbReference>
<keyword evidence="14" id="KW-0756">Sterol biosynthesis</keyword>
<dbReference type="AlphaFoldDB" id="A0A9W7B686"/>
<organism evidence="18 19">
    <name type="scientific">Triparma laevis f. inornata</name>
    <dbReference type="NCBI Taxonomy" id="1714386"/>
    <lineage>
        <taxon>Eukaryota</taxon>
        <taxon>Sar</taxon>
        <taxon>Stramenopiles</taxon>
        <taxon>Ochrophyta</taxon>
        <taxon>Bolidophyceae</taxon>
        <taxon>Parmales</taxon>
        <taxon>Triparmaceae</taxon>
        <taxon>Triparma</taxon>
    </lineage>
</organism>
<dbReference type="PANTHER" id="PTHR43290">
    <property type="entry name" value="MEVALONATE KINASE"/>
    <property type="match status" value="1"/>
</dbReference>
<dbReference type="InterPro" id="IPR013750">
    <property type="entry name" value="GHMP_kinase_C_dom"/>
</dbReference>
<name>A0A9W7B686_9STRA</name>
<keyword evidence="14" id="KW-0752">Steroid biosynthesis</keyword>
<keyword evidence="11" id="KW-0460">Magnesium</keyword>
<dbReference type="GO" id="GO:0009536">
    <property type="term" value="C:plastid"/>
    <property type="evidence" value="ECO:0007669"/>
    <property type="project" value="UniProtKB-SubCell"/>
</dbReference>
<evidence type="ECO:0000256" key="10">
    <source>
        <dbReference type="ARBA" id="ARBA00022840"/>
    </source>
</evidence>
<keyword evidence="6 14" id="KW-0444">Lipid biosynthesis</keyword>
<evidence type="ECO:0000259" key="16">
    <source>
        <dbReference type="Pfam" id="PF00288"/>
    </source>
</evidence>
<evidence type="ECO:0000259" key="17">
    <source>
        <dbReference type="Pfam" id="PF08544"/>
    </source>
</evidence>
<keyword evidence="10 14" id="KW-0067">ATP-binding</keyword>
<dbReference type="InterPro" id="IPR006203">
    <property type="entry name" value="GHMP_knse_ATP-bd_CS"/>
</dbReference>
<dbReference type="PROSITE" id="PS00627">
    <property type="entry name" value="GHMP_KINASES_ATP"/>
    <property type="match status" value="1"/>
</dbReference>
<dbReference type="Proteomes" id="UP001162640">
    <property type="component" value="Unassembled WGS sequence"/>
</dbReference>
<dbReference type="SUPFAM" id="SSF54211">
    <property type="entry name" value="Ribosomal protein S5 domain 2-like"/>
    <property type="match status" value="1"/>
</dbReference>
<evidence type="ECO:0000256" key="4">
    <source>
        <dbReference type="ARBA" id="ARBA00012103"/>
    </source>
</evidence>
<evidence type="ECO:0000313" key="19">
    <source>
        <dbReference type="Proteomes" id="UP001162640"/>
    </source>
</evidence>
<dbReference type="GO" id="GO:0005829">
    <property type="term" value="C:cytosol"/>
    <property type="evidence" value="ECO:0007669"/>
    <property type="project" value="TreeGrafter"/>
</dbReference>
<protein>
    <recommendedName>
        <fullName evidence="4 14">Mevalonate kinase</fullName>
        <shortName evidence="14">MK</shortName>
        <ecNumber evidence="4 14">2.7.1.36</ecNumber>
    </recommendedName>
</protein>
<dbReference type="InterPro" id="IPR014721">
    <property type="entry name" value="Ribsml_uS5_D2-typ_fold_subgr"/>
</dbReference>
<dbReference type="GO" id="GO:0004496">
    <property type="term" value="F:mevalonate kinase activity"/>
    <property type="evidence" value="ECO:0007669"/>
    <property type="project" value="UniProtKB-EC"/>
</dbReference>
<dbReference type="GO" id="GO:0005524">
    <property type="term" value="F:ATP binding"/>
    <property type="evidence" value="ECO:0007669"/>
    <property type="project" value="UniProtKB-KW"/>
</dbReference>
<dbReference type="InterPro" id="IPR020568">
    <property type="entry name" value="Ribosomal_Su5_D2-typ_SF"/>
</dbReference>
<keyword evidence="8 14" id="KW-0547">Nucleotide-binding</keyword>
<dbReference type="NCBIfam" id="TIGR00549">
    <property type="entry name" value="mevalon_kin"/>
    <property type="match status" value="1"/>
</dbReference>
<accession>A0A9W7B686</accession>
<evidence type="ECO:0000256" key="1">
    <source>
        <dbReference type="ARBA" id="ARBA00004474"/>
    </source>
</evidence>
<comment type="caution">
    <text evidence="18">The sequence shown here is derived from an EMBL/GenBank/DDBJ whole genome shotgun (WGS) entry which is preliminary data.</text>
</comment>
<proteinExistence type="inferred from homology"/>
<sequence>MPPISTTSHASAPGKCILLGEHSVVHGHPALAVSLSTLRITTTIQTSSTSTSNPTATVILPDVCSVVTSLPLTFTCPLSSLPPPSPTKSNPHNLPTPPAFLPPLFLEALTALVSKTHKDPDDISPFLPFLTLIAYLHKSKSPQSSISVTITSAALPVGSGLGSSAAACVSCSAALLKLLVPLSTPALPHKKLINEWSYLAECIVHGTPSGIDNSVSTYGGACSFVKSDNPGDKPNMFFINIKKPLDIVITNTQVPKSTRKLVKMVGEKKQNHPNVINPVMTSMGEVCKSFVELIKKEKVDFDVVNELFTLSHSLLRVLGVSHPALELVLTTTNKYGVASKLTGAGGGGCAITLLGATDNSWGLDEATRTAVHNKLSGLRWNWTRFKTFRTVCGGEGVTWGDGESASATTKNGYRNWYGATIITGAITGFGVMATLAFLKAKK</sequence>
<keyword evidence="14" id="KW-0753">Steroid metabolism</keyword>
<evidence type="ECO:0000256" key="13">
    <source>
        <dbReference type="ARBA" id="ARBA00029438"/>
    </source>
</evidence>
<dbReference type="SUPFAM" id="SSF55060">
    <property type="entry name" value="GHMP Kinase, C-terminal domain"/>
    <property type="match status" value="1"/>
</dbReference>
<dbReference type="PANTHER" id="PTHR43290:SF2">
    <property type="entry name" value="MEVALONATE KINASE"/>
    <property type="match status" value="1"/>
</dbReference>